<dbReference type="Pfam" id="PF08450">
    <property type="entry name" value="SGL"/>
    <property type="match status" value="1"/>
</dbReference>
<sequence length="297" mass="32182">MRDARFELLGVDDRDALGEGPWWDTIGERLWWVDIRGAVIRNATLDGVEAARLQAPSSVGFAVPDDTGGLFAGLRDGLYRHTAVAGWRQVWAGDYDSSDHRVNDGKSDRHGNLWFGTMHDPETEQSSAFYRTVDGRVERVFSGVTTSNGLGWAPDGGTFYYTDSLARKIWAFDCDPESGALSNRRVFAEDPRGYVPDGLTVDADGAVWAAKWDGGKIVRYRPDGTTDVELRLPVRRPTSAMFVGADLSTLAVTSANLTPDDGELAGAVFLIPTTTSGLPQTRARVAPEGGASPAITE</sequence>
<dbReference type="InterPro" id="IPR011042">
    <property type="entry name" value="6-blade_b-propeller_TolB-like"/>
</dbReference>
<dbReference type="PANTHER" id="PTHR10907">
    <property type="entry name" value="REGUCALCIN"/>
    <property type="match status" value="1"/>
</dbReference>
<dbReference type="SUPFAM" id="SSF63829">
    <property type="entry name" value="Calcium-dependent phosphotriesterase"/>
    <property type="match status" value="1"/>
</dbReference>
<reference evidence="5 6" key="1">
    <citation type="submission" date="2017-11" db="EMBL/GenBank/DDBJ databases">
        <title>Genomic Encyclopedia of Archaeal and Bacterial Type Strains, Phase II (KMG-II): From Individual Species to Whole Genera.</title>
        <authorList>
            <person name="Goeker M."/>
        </authorList>
    </citation>
    <scope>NUCLEOTIDE SEQUENCE [LARGE SCALE GENOMIC DNA]</scope>
    <source>
        <strain evidence="5 6">DSM 25625</strain>
    </source>
</reference>
<feature type="binding site" evidence="3">
    <location>
        <position position="19"/>
    </location>
    <ligand>
        <name>a divalent metal cation</name>
        <dbReference type="ChEBI" id="CHEBI:60240"/>
    </ligand>
</feature>
<evidence type="ECO:0000313" key="5">
    <source>
        <dbReference type="EMBL" id="PJJ63235.1"/>
    </source>
</evidence>
<feature type="binding site" evidence="3">
    <location>
        <position position="101"/>
    </location>
    <ligand>
        <name>substrate</name>
    </ligand>
</feature>
<feature type="active site" description="Proton donor/acceptor" evidence="2">
    <location>
        <position position="197"/>
    </location>
</feature>
<dbReference type="InterPro" id="IPR013658">
    <property type="entry name" value="SGL"/>
</dbReference>
<evidence type="ECO:0000256" key="1">
    <source>
        <dbReference type="ARBA" id="ARBA00008853"/>
    </source>
</evidence>
<feature type="binding site" evidence="3">
    <location>
        <position position="148"/>
    </location>
    <ligand>
        <name>a divalent metal cation</name>
        <dbReference type="ChEBI" id="CHEBI:60240"/>
    </ligand>
</feature>
<dbReference type="InterPro" id="IPR005511">
    <property type="entry name" value="SMP-30"/>
</dbReference>
<dbReference type="AlphaFoldDB" id="A0A2M9BYS9"/>
<keyword evidence="3" id="KW-0862">Zinc</keyword>
<dbReference type="Gene3D" id="2.120.10.30">
    <property type="entry name" value="TolB, C-terminal domain"/>
    <property type="match status" value="1"/>
</dbReference>
<comment type="cofactor">
    <cofactor evidence="3">
        <name>Zn(2+)</name>
        <dbReference type="ChEBI" id="CHEBI:29105"/>
    </cofactor>
    <text evidence="3">Binds 1 divalent metal cation per subunit.</text>
</comment>
<dbReference type="PRINTS" id="PR01790">
    <property type="entry name" value="SMP30FAMILY"/>
</dbReference>
<name>A0A2M9BYS9_9MICO</name>
<keyword evidence="3" id="KW-0479">Metal-binding</keyword>
<evidence type="ECO:0000259" key="4">
    <source>
        <dbReference type="Pfam" id="PF08450"/>
    </source>
</evidence>
<proteinExistence type="inferred from homology"/>
<keyword evidence="6" id="KW-1185">Reference proteome</keyword>
<dbReference type="PANTHER" id="PTHR10907:SF47">
    <property type="entry name" value="REGUCALCIN"/>
    <property type="match status" value="1"/>
</dbReference>
<gene>
    <name evidence="5" type="ORF">CLV54_0892</name>
</gene>
<dbReference type="Proteomes" id="UP000230161">
    <property type="component" value="Unassembled WGS sequence"/>
</dbReference>
<feature type="domain" description="SMP-30/Gluconolactonase/LRE-like region" evidence="4">
    <location>
        <begin position="17"/>
        <end position="256"/>
    </location>
</feature>
<evidence type="ECO:0000256" key="2">
    <source>
        <dbReference type="PIRSR" id="PIRSR605511-1"/>
    </source>
</evidence>
<dbReference type="GO" id="GO:0004341">
    <property type="term" value="F:gluconolactonase activity"/>
    <property type="evidence" value="ECO:0007669"/>
    <property type="project" value="TreeGrafter"/>
</dbReference>
<dbReference type="EMBL" id="PGFB01000002">
    <property type="protein sequence ID" value="PJJ63235.1"/>
    <property type="molecule type" value="Genomic_DNA"/>
</dbReference>
<feature type="binding site" evidence="3">
    <location>
        <position position="103"/>
    </location>
    <ligand>
        <name>substrate</name>
    </ligand>
</feature>
<feature type="binding site" evidence="3">
    <location>
        <position position="197"/>
    </location>
    <ligand>
        <name>a divalent metal cation</name>
        <dbReference type="ChEBI" id="CHEBI:60240"/>
    </ligand>
</feature>
<accession>A0A2M9BYS9</accession>
<organism evidence="5 6">
    <name type="scientific">Compostimonas suwonensis</name>
    <dbReference type="NCBI Taxonomy" id="1048394"/>
    <lineage>
        <taxon>Bacteria</taxon>
        <taxon>Bacillati</taxon>
        <taxon>Actinomycetota</taxon>
        <taxon>Actinomycetes</taxon>
        <taxon>Micrococcales</taxon>
        <taxon>Microbacteriaceae</taxon>
        <taxon>Compostimonas</taxon>
    </lineage>
</organism>
<evidence type="ECO:0000256" key="3">
    <source>
        <dbReference type="PIRSR" id="PIRSR605511-2"/>
    </source>
</evidence>
<comment type="similarity">
    <text evidence="1">Belongs to the SMP-30/CGR1 family.</text>
</comment>
<protein>
    <submittedName>
        <fullName evidence="5">Sugar lactone lactonase YvrE</fullName>
    </submittedName>
</protein>
<evidence type="ECO:0000313" key="6">
    <source>
        <dbReference type="Proteomes" id="UP000230161"/>
    </source>
</evidence>
<dbReference type="GO" id="GO:0005509">
    <property type="term" value="F:calcium ion binding"/>
    <property type="evidence" value="ECO:0007669"/>
    <property type="project" value="TreeGrafter"/>
</dbReference>
<comment type="caution">
    <text evidence="5">The sequence shown here is derived from an EMBL/GenBank/DDBJ whole genome shotgun (WGS) entry which is preliminary data.</text>
</comment>
<dbReference type="GO" id="GO:0019853">
    <property type="term" value="P:L-ascorbic acid biosynthetic process"/>
    <property type="evidence" value="ECO:0007669"/>
    <property type="project" value="TreeGrafter"/>
</dbReference>